<keyword evidence="5" id="KW-1185">Reference proteome</keyword>
<gene>
    <name evidence="4" type="ORF">FHW36_1011654</name>
</gene>
<dbReference type="AlphaFoldDB" id="A0A561Q5U8"/>
<dbReference type="InterPro" id="IPR006860">
    <property type="entry name" value="FecR"/>
</dbReference>
<evidence type="ECO:0000259" key="2">
    <source>
        <dbReference type="Pfam" id="PF04773"/>
    </source>
</evidence>
<dbReference type="GO" id="GO:0016989">
    <property type="term" value="F:sigma factor antagonist activity"/>
    <property type="evidence" value="ECO:0007669"/>
    <property type="project" value="TreeGrafter"/>
</dbReference>
<keyword evidence="1" id="KW-0812">Transmembrane</keyword>
<evidence type="ECO:0000313" key="4">
    <source>
        <dbReference type="EMBL" id="TWF45723.1"/>
    </source>
</evidence>
<dbReference type="PANTHER" id="PTHR30273">
    <property type="entry name" value="PERIPLASMIC SIGNAL SENSOR AND SIGMA FACTOR ACTIVATOR FECR-RELATED"/>
    <property type="match status" value="1"/>
</dbReference>
<sequence length="413" mass="46089">MNMPLHRITELILKYHRHTLVPEEQEELQQWLAGSERRQQLFIELTDIKWLKEQLEQQDKYSEQKIWSKFEALVPEVLTSIPEPSIPLTKVRLLQRIGLRWAAAAAIFVLLGAGMLVYTRLHKTTANLAIPQVAHNILPGGNKAVLTLNSGQQIILDSAPKGQLTIQGTSQVSKTDNGKLSYAAIGPATGTAVLYNTLSTPRGGQYQVTLPDGTSVWLNSASSITFPTTFSENERLVKITGEAYFEVAHIISQKTFEKVPFVVEAGGTKVTVLGTHFNVNAYTDEDAVKTTLIAGAVKVSSGNISKMIRPGEQSRLNGKTNSYEIIHPDLEDVLAWKNGKFSFRNTDVRAIMRQISRWYDVDIRYKGNLSGIFFSGGISRKDNIDKLLELLELDGRIRCDIKGRELTVMPNEQ</sequence>
<comment type="caution">
    <text evidence="4">The sequence shown here is derived from an EMBL/GenBank/DDBJ whole genome shotgun (WGS) entry which is preliminary data.</text>
</comment>
<name>A0A561Q5U8_9BACT</name>
<dbReference type="OrthoDB" id="1452822at2"/>
<accession>A0A561Q5U8</accession>
<keyword evidence="1" id="KW-1133">Transmembrane helix</keyword>
<dbReference type="InterPro" id="IPR032508">
    <property type="entry name" value="FecR_C"/>
</dbReference>
<keyword evidence="1" id="KW-0472">Membrane</keyword>
<evidence type="ECO:0000259" key="3">
    <source>
        <dbReference type="Pfam" id="PF16344"/>
    </source>
</evidence>
<evidence type="ECO:0000313" key="5">
    <source>
        <dbReference type="Proteomes" id="UP000320811"/>
    </source>
</evidence>
<evidence type="ECO:0000256" key="1">
    <source>
        <dbReference type="SAM" id="Phobius"/>
    </source>
</evidence>
<organism evidence="4 5">
    <name type="scientific">Chitinophaga polysaccharea</name>
    <dbReference type="NCBI Taxonomy" id="1293035"/>
    <lineage>
        <taxon>Bacteria</taxon>
        <taxon>Pseudomonadati</taxon>
        <taxon>Bacteroidota</taxon>
        <taxon>Chitinophagia</taxon>
        <taxon>Chitinophagales</taxon>
        <taxon>Chitinophagaceae</taxon>
        <taxon>Chitinophaga</taxon>
    </lineage>
</organism>
<dbReference type="RefSeq" id="WP_145665161.1">
    <property type="nucleotide sequence ID" value="NZ_VIWO01000001.1"/>
</dbReference>
<dbReference type="Pfam" id="PF16344">
    <property type="entry name" value="FecR_C"/>
    <property type="match status" value="1"/>
</dbReference>
<protein>
    <submittedName>
        <fullName evidence="4">FecR family protein</fullName>
    </submittedName>
</protein>
<proteinExistence type="predicted"/>
<reference evidence="4 5" key="1">
    <citation type="submission" date="2019-06" db="EMBL/GenBank/DDBJ databases">
        <title>Sorghum-associated microbial communities from plants grown in Nebraska, USA.</title>
        <authorList>
            <person name="Schachtman D."/>
        </authorList>
    </citation>
    <scope>NUCLEOTIDE SEQUENCE [LARGE SCALE GENOMIC DNA]</scope>
    <source>
        <strain evidence="4 5">1209</strain>
    </source>
</reference>
<feature type="transmembrane region" description="Helical" evidence="1">
    <location>
        <begin position="98"/>
        <end position="118"/>
    </location>
</feature>
<feature type="domain" description="Protein FecR C-terminal" evidence="3">
    <location>
        <begin position="340"/>
        <end position="408"/>
    </location>
</feature>
<dbReference type="Pfam" id="PF04773">
    <property type="entry name" value="FecR"/>
    <property type="match status" value="1"/>
</dbReference>
<dbReference type="Gene3D" id="2.60.120.1440">
    <property type="match status" value="1"/>
</dbReference>
<dbReference type="PANTHER" id="PTHR30273:SF2">
    <property type="entry name" value="PROTEIN FECR"/>
    <property type="match status" value="1"/>
</dbReference>
<dbReference type="Gene3D" id="3.55.50.30">
    <property type="match status" value="1"/>
</dbReference>
<dbReference type="InterPro" id="IPR012373">
    <property type="entry name" value="Ferrdict_sens_TM"/>
</dbReference>
<dbReference type="EMBL" id="VIWO01000001">
    <property type="protein sequence ID" value="TWF45723.1"/>
    <property type="molecule type" value="Genomic_DNA"/>
</dbReference>
<dbReference type="Proteomes" id="UP000320811">
    <property type="component" value="Unassembled WGS sequence"/>
</dbReference>
<feature type="domain" description="FecR protein" evidence="2">
    <location>
        <begin position="197"/>
        <end position="298"/>
    </location>
</feature>